<comment type="caution">
    <text evidence="2">The sequence shown here is derived from an EMBL/GenBank/DDBJ whole genome shotgun (WGS) entry which is preliminary data.</text>
</comment>
<evidence type="ECO:0000313" key="2">
    <source>
        <dbReference type="EMBL" id="MVO07725.1"/>
    </source>
</evidence>
<sequence>MKPSILIIADFPGWAYFEIQQFIKINLADKFDIYCDYLIYNTKKKSKNPIKRIRTFLDKKKYTLHKKDCNYDIVLNLAFYFEKHLQVSWTYKYKITGIYTDGFPPSNSNFNGSPEEFIKEFCSTTDVLVCGSNQIKNFYAAYFPKVFYANCIIDDKLFLKKRIVEKDDFIIGWTGNPKREFKGYYSHVVKVVELLQQKYANIKLKSRFSGPIETLPDFYEDVDVILIASDADAGPSMFGEASLMSIPSVSTNIGWPSQVIQDGKNGFLVSKDIDEMVKKIEILYHDRLLLNSMSKRIRNDFQKEFNKTEMIERWENIFNSLLN</sequence>
<dbReference type="Proteomes" id="UP000431264">
    <property type="component" value="Unassembled WGS sequence"/>
</dbReference>
<accession>A0A6I4IDS9</accession>
<gene>
    <name evidence="2" type="ORF">GOQ30_00940</name>
</gene>
<keyword evidence="2" id="KW-0808">Transferase</keyword>
<dbReference type="PANTHER" id="PTHR12526:SF630">
    <property type="entry name" value="GLYCOSYLTRANSFERASE"/>
    <property type="match status" value="1"/>
</dbReference>
<evidence type="ECO:0000259" key="1">
    <source>
        <dbReference type="Pfam" id="PF00534"/>
    </source>
</evidence>
<name>A0A6I4IDS9_9FLAO</name>
<dbReference type="OrthoDB" id="502646at2"/>
<evidence type="ECO:0000313" key="3">
    <source>
        <dbReference type="Proteomes" id="UP000431264"/>
    </source>
</evidence>
<reference evidence="3" key="1">
    <citation type="submission" date="2019-05" db="EMBL/GenBank/DDBJ databases">
        <title>Flavobacterium profundi sp. nov., isolated from a deep-sea seamount.</title>
        <authorList>
            <person name="Zhang D.-C."/>
        </authorList>
    </citation>
    <scope>NUCLEOTIDE SEQUENCE [LARGE SCALE GENOMIC DNA]</scope>
    <source>
        <strain evidence="3">TP390</strain>
    </source>
</reference>
<proteinExistence type="predicted"/>
<dbReference type="SUPFAM" id="SSF53756">
    <property type="entry name" value="UDP-Glycosyltransferase/glycogen phosphorylase"/>
    <property type="match status" value="1"/>
</dbReference>
<dbReference type="InterPro" id="IPR001296">
    <property type="entry name" value="Glyco_trans_1"/>
</dbReference>
<dbReference type="AlphaFoldDB" id="A0A6I4IDS9"/>
<dbReference type="PANTHER" id="PTHR12526">
    <property type="entry name" value="GLYCOSYLTRANSFERASE"/>
    <property type="match status" value="1"/>
</dbReference>
<feature type="domain" description="Glycosyl transferase family 1" evidence="1">
    <location>
        <begin position="200"/>
        <end position="299"/>
    </location>
</feature>
<keyword evidence="3" id="KW-1185">Reference proteome</keyword>
<dbReference type="EMBL" id="WQLW01000001">
    <property type="protein sequence ID" value="MVO07725.1"/>
    <property type="molecule type" value="Genomic_DNA"/>
</dbReference>
<dbReference type="RefSeq" id="WP_140996140.1">
    <property type="nucleotide sequence ID" value="NZ_VDCZ01000001.1"/>
</dbReference>
<organism evidence="2 3">
    <name type="scientific">Flavobacterium profundi</name>
    <dbReference type="NCBI Taxonomy" id="1774945"/>
    <lineage>
        <taxon>Bacteria</taxon>
        <taxon>Pseudomonadati</taxon>
        <taxon>Bacteroidota</taxon>
        <taxon>Flavobacteriia</taxon>
        <taxon>Flavobacteriales</taxon>
        <taxon>Flavobacteriaceae</taxon>
        <taxon>Flavobacterium</taxon>
    </lineage>
</organism>
<protein>
    <submittedName>
        <fullName evidence="2">Glycosyltransferase</fullName>
    </submittedName>
</protein>
<dbReference type="GO" id="GO:0016740">
    <property type="term" value="F:transferase activity"/>
    <property type="evidence" value="ECO:0007669"/>
    <property type="project" value="UniProtKB-KW"/>
</dbReference>
<dbReference type="Gene3D" id="3.40.50.2000">
    <property type="entry name" value="Glycogen Phosphorylase B"/>
    <property type="match status" value="2"/>
</dbReference>
<dbReference type="Pfam" id="PF00534">
    <property type="entry name" value="Glycos_transf_1"/>
    <property type="match status" value="1"/>
</dbReference>